<gene>
    <name evidence="2" type="ORF">C8A03DRAFT_37278</name>
</gene>
<feature type="compositionally biased region" description="Polar residues" evidence="1">
    <location>
        <begin position="188"/>
        <end position="208"/>
    </location>
</feature>
<name>A0AAN7C3V6_9PEZI</name>
<dbReference type="EMBL" id="MU860315">
    <property type="protein sequence ID" value="KAK4234913.1"/>
    <property type="molecule type" value="Genomic_DNA"/>
</dbReference>
<dbReference type="AlphaFoldDB" id="A0AAN7C3V6"/>
<feature type="region of interest" description="Disordered" evidence="1">
    <location>
        <begin position="188"/>
        <end position="271"/>
    </location>
</feature>
<evidence type="ECO:0000313" key="3">
    <source>
        <dbReference type="Proteomes" id="UP001303760"/>
    </source>
</evidence>
<organism evidence="2 3">
    <name type="scientific">Achaetomium macrosporum</name>
    <dbReference type="NCBI Taxonomy" id="79813"/>
    <lineage>
        <taxon>Eukaryota</taxon>
        <taxon>Fungi</taxon>
        <taxon>Dikarya</taxon>
        <taxon>Ascomycota</taxon>
        <taxon>Pezizomycotina</taxon>
        <taxon>Sordariomycetes</taxon>
        <taxon>Sordariomycetidae</taxon>
        <taxon>Sordariales</taxon>
        <taxon>Chaetomiaceae</taxon>
        <taxon>Achaetomium</taxon>
    </lineage>
</organism>
<feature type="compositionally biased region" description="Low complexity" evidence="1">
    <location>
        <begin position="235"/>
        <end position="245"/>
    </location>
</feature>
<evidence type="ECO:0000313" key="2">
    <source>
        <dbReference type="EMBL" id="KAK4234913.1"/>
    </source>
</evidence>
<reference evidence="2" key="1">
    <citation type="journal article" date="2023" name="Mol. Phylogenet. Evol.">
        <title>Genome-scale phylogeny and comparative genomics of the fungal order Sordariales.</title>
        <authorList>
            <person name="Hensen N."/>
            <person name="Bonometti L."/>
            <person name="Westerberg I."/>
            <person name="Brannstrom I.O."/>
            <person name="Guillou S."/>
            <person name="Cros-Aarteil S."/>
            <person name="Calhoun S."/>
            <person name="Haridas S."/>
            <person name="Kuo A."/>
            <person name="Mondo S."/>
            <person name="Pangilinan J."/>
            <person name="Riley R."/>
            <person name="LaButti K."/>
            <person name="Andreopoulos B."/>
            <person name="Lipzen A."/>
            <person name="Chen C."/>
            <person name="Yan M."/>
            <person name="Daum C."/>
            <person name="Ng V."/>
            <person name="Clum A."/>
            <person name="Steindorff A."/>
            <person name="Ohm R.A."/>
            <person name="Martin F."/>
            <person name="Silar P."/>
            <person name="Natvig D.O."/>
            <person name="Lalanne C."/>
            <person name="Gautier V."/>
            <person name="Ament-Velasquez S.L."/>
            <person name="Kruys A."/>
            <person name="Hutchinson M.I."/>
            <person name="Powell A.J."/>
            <person name="Barry K."/>
            <person name="Miller A.N."/>
            <person name="Grigoriev I.V."/>
            <person name="Debuchy R."/>
            <person name="Gladieux P."/>
            <person name="Hiltunen Thoren M."/>
            <person name="Johannesson H."/>
        </authorList>
    </citation>
    <scope>NUCLEOTIDE SEQUENCE</scope>
    <source>
        <strain evidence="2">CBS 532.94</strain>
    </source>
</reference>
<proteinExistence type="predicted"/>
<dbReference type="Proteomes" id="UP001303760">
    <property type="component" value="Unassembled WGS sequence"/>
</dbReference>
<accession>A0AAN7C3V6</accession>
<reference evidence="2" key="2">
    <citation type="submission" date="2023-05" db="EMBL/GenBank/DDBJ databases">
        <authorList>
            <consortium name="Lawrence Berkeley National Laboratory"/>
            <person name="Steindorff A."/>
            <person name="Hensen N."/>
            <person name="Bonometti L."/>
            <person name="Westerberg I."/>
            <person name="Brannstrom I.O."/>
            <person name="Guillou S."/>
            <person name="Cros-Aarteil S."/>
            <person name="Calhoun S."/>
            <person name="Haridas S."/>
            <person name="Kuo A."/>
            <person name="Mondo S."/>
            <person name="Pangilinan J."/>
            <person name="Riley R."/>
            <person name="Labutti K."/>
            <person name="Andreopoulos B."/>
            <person name="Lipzen A."/>
            <person name="Chen C."/>
            <person name="Yanf M."/>
            <person name="Daum C."/>
            <person name="Ng V."/>
            <person name="Clum A."/>
            <person name="Ohm R."/>
            <person name="Martin F."/>
            <person name="Silar P."/>
            <person name="Natvig D."/>
            <person name="Lalanne C."/>
            <person name="Gautier V."/>
            <person name="Ament-Velasquez S.L."/>
            <person name="Kruys A."/>
            <person name="Hutchinson M.I."/>
            <person name="Powell A.J."/>
            <person name="Barry K."/>
            <person name="Miller A.N."/>
            <person name="Grigoriev I.V."/>
            <person name="Debuchy R."/>
            <person name="Gladieux P."/>
            <person name="Thoren M.H."/>
            <person name="Johannesson H."/>
        </authorList>
    </citation>
    <scope>NUCLEOTIDE SEQUENCE</scope>
    <source>
        <strain evidence="2">CBS 532.94</strain>
    </source>
</reference>
<comment type="caution">
    <text evidence="2">The sequence shown here is derived from an EMBL/GenBank/DDBJ whole genome shotgun (WGS) entry which is preliminary data.</text>
</comment>
<keyword evidence="3" id="KW-1185">Reference proteome</keyword>
<evidence type="ECO:0000256" key="1">
    <source>
        <dbReference type="SAM" id="MobiDB-lite"/>
    </source>
</evidence>
<protein>
    <submittedName>
        <fullName evidence="2">Uncharacterized protein</fullName>
    </submittedName>
</protein>
<sequence length="283" mass="32217">MAQRQPVYHTPYAHEGDILFLRRWDEFLPRDYDALVRPAPGCQKGRIPKRATGHPVIVLRRQSKQSTHVLVTTVSSYGSGPGNGFAPPWERGCNRRKDKADFRAFDGAERPCDEYPPLRLRDGRQFPKSRTCWVYVQSALVVPFSVLGWFKLSPEPLRMERSSLMDLRRHMAKRCLVWEDRLRELNAAEQTSPSCLSQPRWRPSNSETPSPPCRRLPSSPWTRPADANQQERQRASAATGSTRARPNPEESVREASGAVSGDRTQEGTCYPTGWCASWGGREW</sequence>